<accession>A0A9X4PF36</accession>
<keyword evidence="5" id="KW-1133">Transmembrane helix</keyword>
<evidence type="ECO:0000256" key="4">
    <source>
        <dbReference type="ARBA" id="ARBA00023088"/>
    </source>
</evidence>
<dbReference type="NCBIfam" id="TIGR01167">
    <property type="entry name" value="LPXTG_anchor"/>
    <property type="match status" value="1"/>
</dbReference>
<keyword evidence="3" id="KW-0732">Signal</keyword>
<feature type="domain" description="Gram-positive cocci surface proteins LPxTG" evidence="6">
    <location>
        <begin position="21"/>
        <end position="51"/>
    </location>
</feature>
<sequence>MSATNKMNLTSGITGAGLTMLPTTGDKVSSILPIIGGVMLLIVLAFTVYNFLLKKWYSV</sequence>
<dbReference type="Pfam" id="PF00746">
    <property type="entry name" value="Gram_pos_anchor"/>
    <property type="match status" value="1"/>
</dbReference>
<keyword evidence="2" id="KW-0964">Secreted</keyword>
<dbReference type="AlphaFoldDB" id="A0A9X4PF36"/>
<evidence type="ECO:0000313" key="7">
    <source>
        <dbReference type="EMBL" id="MDG6194551.1"/>
    </source>
</evidence>
<dbReference type="RefSeq" id="WP_279364613.1">
    <property type="nucleotide sequence ID" value="NZ_JAMWGI010000016.1"/>
</dbReference>
<evidence type="ECO:0000313" key="8">
    <source>
        <dbReference type="Proteomes" id="UP001153203"/>
    </source>
</evidence>
<gene>
    <name evidence="7" type="ORF">NF708_11335</name>
</gene>
<dbReference type="EMBL" id="JAMWGI010000016">
    <property type="protein sequence ID" value="MDG6194551.1"/>
    <property type="molecule type" value="Genomic_DNA"/>
</dbReference>
<evidence type="ECO:0000256" key="2">
    <source>
        <dbReference type="ARBA" id="ARBA00022525"/>
    </source>
</evidence>
<keyword evidence="5" id="KW-0472">Membrane</keyword>
<evidence type="ECO:0000256" key="5">
    <source>
        <dbReference type="SAM" id="Phobius"/>
    </source>
</evidence>
<feature type="transmembrane region" description="Helical" evidence="5">
    <location>
        <begin position="30"/>
        <end position="53"/>
    </location>
</feature>
<dbReference type="Proteomes" id="UP001153203">
    <property type="component" value="Unassembled WGS sequence"/>
</dbReference>
<keyword evidence="5" id="KW-0812">Transmembrane</keyword>
<dbReference type="InterPro" id="IPR019931">
    <property type="entry name" value="LPXTG_anchor"/>
</dbReference>
<organism evidence="7 8">
    <name type="scientific">Lactococcus formosensis</name>
    <dbReference type="NCBI Taxonomy" id="1281486"/>
    <lineage>
        <taxon>Bacteria</taxon>
        <taxon>Bacillati</taxon>
        <taxon>Bacillota</taxon>
        <taxon>Bacilli</taxon>
        <taxon>Lactobacillales</taxon>
        <taxon>Streptococcaceae</taxon>
        <taxon>Lactococcus</taxon>
    </lineage>
</organism>
<evidence type="ECO:0000256" key="1">
    <source>
        <dbReference type="ARBA" id="ARBA00022512"/>
    </source>
</evidence>
<evidence type="ECO:0000259" key="6">
    <source>
        <dbReference type="Pfam" id="PF00746"/>
    </source>
</evidence>
<comment type="caution">
    <text evidence="7">The sequence shown here is derived from an EMBL/GenBank/DDBJ whole genome shotgun (WGS) entry which is preliminary data.</text>
</comment>
<keyword evidence="1" id="KW-0134">Cell wall</keyword>
<keyword evidence="4" id="KW-0572">Peptidoglycan-anchor</keyword>
<proteinExistence type="predicted"/>
<protein>
    <submittedName>
        <fullName evidence="7">LPXTG cell wall anchor domain-containing protein</fullName>
    </submittedName>
</protein>
<name>A0A9X4PF36_9LACT</name>
<reference evidence="7" key="1">
    <citation type="submission" date="2022-06" db="EMBL/GenBank/DDBJ databases">
        <title>Lactococcus from bovine mastitis in China.</title>
        <authorList>
            <person name="Lin Y."/>
            <person name="Han B."/>
        </authorList>
    </citation>
    <scope>NUCLEOTIDE SEQUENCE</scope>
    <source>
        <strain evidence="7">Hebei-B-39</strain>
    </source>
</reference>
<evidence type="ECO:0000256" key="3">
    <source>
        <dbReference type="ARBA" id="ARBA00022729"/>
    </source>
</evidence>